<dbReference type="EMBL" id="CATZAR010000010">
    <property type="protein sequence ID" value="CAJ0799121.1"/>
    <property type="molecule type" value="Genomic_DNA"/>
</dbReference>
<evidence type="ECO:0000313" key="2">
    <source>
        <dbReference type="EMBL" id="CAJ0806035.1"/>
    </source>
</evidence>
<keyword evidence="4" id="KW-1185">Reference proteome</keyword>
<comment type="caution">
    <text evidence="2">The sequence shown here is derived from an EMBL/GenBank/DDBJ whole genome shotgun (WGS) entry which is preliminary data.</text>
</comment>
<name>A0AAD2BUB3_9RALS</name>
<proteinExistence type="predicted"/>
<dbReference type="AlphaFoldDB" id="A0AAD2BUB3"/>
<dbReference type="GO" id="GO:0016740">
    <property type="term" value="F:transferase activity"/>
    <property type="evidence" value="ECO:0007669"/>
    <property type="project" value="UniProtKB-KW"/>
</dbReference>
<keyword evidence="2" id="KW-0808">Transferase</keyword>
<protein>
    <submittedName>
        <fullName evidence="2">Phosphoribosyl transferase</fullName>
    </submittedName>
</protein>
<gene>
    <name evidence="1" type="ORF">LMG18095_03280</name>
    <name evidence="2" type="ORF">R77560_04355</name>
</gene>
<dbReference type="Proteomes" id="UP001189773">
    <property type="component" value="Unassembled WGS sequence"/>
</dbReference>
<evidence type="ECO:0000313" key="3">
    <source>
        <dbReference type="Proteomes" id="UP001189756"/>
    </source>
</evidence>
<organism evidence="2 3">
    <name type="scientific">Ralstonia thomasii</name>
    <dbReference type="NCBI Taxonomy" id="3058596"/>
    <lineage>
        <taxon>Bacteria</taxon>
        <taxon>Pseudomonadati</taxon>
        <taxon>Pseudomonadota</taxon>
        <taxon>Betaproteobacteria</taxon>
        <taxon>Burkholderiales</taxon>
        <taxon>Burkholderiaceae</taxon>
        <taxon>Ralstonia</taxon>
    </lineage>
</organism>
<dbReference type="SUPFAM" id="SSF53474">
    <property type="entry name" value="alpha/beta-Hydrolases"/>
    <property type="match status" value="1"/>
</dbReference>
<dbReference type="InterPro" id="IPR029058">
    <property type="entry name" value="AB_hydrolase_fold"/>
</dbReference>
<dbReference type="Proteomes" id="UP001189756">
    <property type="component" value="Unassembled WGS sequence"/>
</dbReference>
<dbReference type="EMBL" id="CATZAZ010000014">
    <property type="protein sequence ID" value="CAJ0806035.1"/>
    <property type="molecule type" value="Genomic_DNA"/>
</dbReference>
<dbReference type="Gene3D" id="3.40.50.1820">
    <property type="entry name" value="alpha/beta hydrolase"/>
    <property type="match status" value="1"/>
</dbReference>
<evidence type="ECO:0000313" key="4">
    <source>
        <dbReference type="Proteomes" id="UP001189773"/>
    </source>
</evidence>
<reference evidence="2 4" key="1">
    <citation type="submission" date="2023-07" db="EMBL/GenBank/DDBJ databases">
        <authorList>
            <person name="Peeters C."/>
        </authorList>
    </citation>
    <scope>NUCLEOTIDE SEQUENCE</scope>
    <source>
        <strain evidence="1 4">LMG 18095</strain>
        <strain evidence="2">R-77560</strain>
    </source>
</reference>
<evidence type="ECO:0000313" key="1">
    <source>
        <dbReference type="EMBL" id="CAJ0799121.1"/>
    </source>
</evidence>
<accession>A0AAD2BUB3</accession>
<dbReference type="RefSeq" id="WP_004634029.1">
    <property type="nucleotide sequence ID" value="NZ_CATWDO010000011.1"/>
</dbReference>
<sequence>MNAEPLSLSMDIVADDAVLEGTLDCPGNATGLVIFAHGSGSSRFSPRNRYVADQLHAAGLGTLLFDLLSAEEASHASCRFDIALLARRLQTATHAVGSIARERSLRLGYFGASTGAAAAILAASELDDACAIEAVVSRGGRPDLAGQRALARLACPTLLIVGAADLDVLDLNRQALSQMHCEKALETVPRATHLFEEAGALEQVAELARAWFVRHLSAATQPHQHAR</sequence>